<evidence type="ECO:0000313" key="2">
    <source>
        <dbReference type="EMBL" id="EKC98011.1"/>
    </source>
</evidence>
<dbReference type="InParanoid" id="K1VG20"/>
<gene>
    <name evidence="2" type="ORF">A1Q2_07673</name>
</gene>
<dbReference type="AlphaFoldDB" id="K1VG20"/>
<dbReference type="STRING" id="1220162.K1VG20"/>
<keyword evidence="3" id="KW-1185">Reference proteome</keyword>
<evidence type="ECO:0000256" key="1">
    <source>
        <dbReference type="SAM" id="MobiDB-lite"/>
    </source>
</evidence>
<reference evidence="2 3" key="1">
    <citation type="journal article" date="2012" name="Eukaryot. Cell">
        <title>Genome sequence of the Trichosporon asahii environmental strain CBS 8904.</title>
        <authorList>
            <person name="Yang R.Y."/>
            <person name="Li H.T."/>
            <person name="Zhu H."/>
            <person name="Zhou G.P."/>
            <person name="Wang M."/>
            <person name="Wang L."/>
        </authorList>
    </citation>
    <scope>NUCLEOTIDE SEQUENCE [LARGE SCALE GENOMIC DNA]</scope>
    <source>
        <strain evidence="2 3">CBS 8904</strain>
    </source>
</reference>
<evidence type="ECO:0000313" key="3">
    <source>
        <dbReference type="Proteomes" id="UP000006757"/>
    </source>
</evidence>
<dbReference type="Proteomes" id="UP000006757">
    <property type="component" value="Unassembled WGS sequence"/>
</dbReference>
<dbReference type="HOGENOM" id="CLU_022092_0_0_1"/>
<dbReference type="EMBL" id="AMBO01000399">
    <property type="protein sequence ID" value="EKC98011.1"/>
    <property type="molecule type" value="Genomic_DNA"/>
</dbReference>
<accession>K1VG20</accession>
<organism evidence="2 3">
    <name type="scientific">Trichosporon asahii var. asahii (strain CBS 8904)</name>
    <name type="common">Yeast</name>
    <dbReference type="NCBI Taxonomy" id="1220162"/>
    <lineage>
        <taxon>Eukaryota</taxon>
        <taxon>Fungi</taxon>
        <taxon>Dikarya</taxon>
        <taxon>Basidiomycota</taxon>
        <taxon>Agaricomycotina</taxon>
        <taxon>Tremellomycetes</taxon>
        <taxon>Trichosporonales</taxon>
        <taxon>Trichosporonaceae</taxon>
        <taxon>Trichosporon</taxon>
    </lineage>
</organism>
<comment type="caution">
    <text evidence="2">The sequence shown here is derived from an EMBL/GenBank/DDBJ whole genome shotgun (WGS) entry which is preliminary data.</text>
</comment>
<protein>
    <submittedName>
        <fullName evidence="2">Uncharacterized protein</fullName>
    </submittedName>
</protein>
<feature type="compositionally biased region" description="Basic and acidic residues" evidence="1">
    <location>
        <begin position="214"/>
        <end position="227"/>
    </location>
</feature>
<sequence length="388" mass="42894">MSRRGELSSPPPAELEQFAAACRAFYFSLTPPEGAADAISRILANLPPAHRATYTRLQSQLRSQAHLHHLRVRISTLHALLSATSPGGSLSHAARAEPGGPRARAERFERAAHFVRTWGAASGGLEPFFRGLWSVIRVQSRPKGGAGDKRVVWEVDDAILLESGGPEFMHEAVTTLKGVLGFEERALEAPPSLRRHSGVGPPSPSPTSPPAENEGERDRSGSDPFTDKKRRAPPPPVSRRARLAAEAPPTPLDMDGDDAAAEEADLNRPRFRLWVFPAYISDEEAEDLLSLFPTFRTRGKKADARLPTPTAPNEKSLEEGLGANERWRQTQIEGQTLLTPREECEDALGVLRSGTGRMWAGDEKRDEGWRGGTWFRFKRWWRRLFGRG</sequence>
<name>K1VG20_TRIAC</name>
<dbReference type="OMA" id="EHCRAWY"/>
<dbReference type="OrthoDB" id="2568455at2759"/>
<feature type="region of interest" description="Disordered" evidence="1">
    <location>
        <begin position="190"/>
        <end position="257"/>
    </location>
</feature>
<dbReference type="eggNOG" id="ENOG502S7NG">
    <property type="taxonomic scope" value="Eukaryota"/>
</dbReference>
<proteinExistence type="predicted"/>